<dbReference type="PANTHER" id="PTHR15111">
    <property type="entry name" value="RNA POLYMERASE II SUBUNIT 5-MEDIATING PROTEIN NNX3"/>
    <property type="match status" value="1"/>
</dbReference>
<feature type="region of interest" description="Disordered" evidence="5">
    <location>
        <begin position="420"/>
        <end position="455"/>
    </location>
</feature>
<dbReference type="GO" id="GO:0019212">
    <property type="term" value="F:phosphatase inhibitor activity"/>
    <property type="evidence" value="ECO:0007669"/>
    <property type="project" value="TreeGrafter"/>
</dbReference>
<gene>
    <name evidence="6" type="ORF">L798_01112</name>
</gene>
<keyword evidence="4" id="KW-0175">Coiled coil</keyword>
<keyword evidence="2" id="KW-0539">Nucleus</keyword>
<feature type="region of interest" description="Disordered" evidence="5">
    <location>
        <begin position="271"/>
        <end position="313"/>
    </location>
</feature>
<dbReference type="InParanoid" id="A0A067QM16"/>
<comment type="similarity">
    <text evidence="3">Belongs to the RNA polymerase II subunit 5-mediating protein family.</text>
</comment>
<comment type="subcellular location">
    <subcellularLocation>
        <location evidence="1">Nucleus</location>
    </subcellularLocation>
</comment>
<dbReference type="OrthoDB" id="21413at2759"/>
<name>A0A067QM16_ZOONE</name>
<dbReference type="eggNOG" id="KOG3130">
    <property type="taxonomic scope" value="Eukaryota"/>
</dbReference>
<feature type="compositionally biased region" description="Basic and acidic residues" evidence="5">
    <location>
        <begin position="422"/>
        <end position="431"/>
    </location>
</feature>
<evidence type="ECO:0000256" key="3">
    <source>
        <dbReference type="ARBA" id="ARBA00038295"/>
    </source>
</evidence>
<reference evidence="6 7" key="1">
    <citation type="journal article" date="2014" name="Nat. Commun.">
        <title>Molecular traces of alternative social organization in a termite genome.</title>
        <authorList>
            <person name="Terrapon N."/>
            <person name="Li C."/>
            <person name="Robertson H.M."/>
            <person name="Ji L."/>
            <person name="Meng X."/>
            <person name="Booth W."/>
            <person name="Chen Z."/>
            <person name="Childers C.P."/>
            <person name="Glastad K.M."/>
            <person name="Gokhale K."/>
            <person name="Gowin J."/>
            <person name="Gronenberg W."/>
            <person name="Hermansen R.A."/>
            <person name="Hu H."/>
            <person name="Hunt B.G."/>
            <person name="Huylmans A.K."/>
            <person name="Khalil S.M."/>
            <person name="Mitchell R.D."/>
            <person name="Munoz-Torres M.C."/>
            <person name="Mustard J.A."/>
            <person name="Pan H."/>
            <person name="Reese J.T."/>
            <person name="Scharf M.E."/>
            <person name="Sun F."/>
            <person name="Vogel H."/>
            <person name="Xiao J."/>
            <person name="Yang W."/>
            <person name="Yang Z."/>
            <person name="Yang Z."/>
            <person name="Zhou J."/>
            <person name="Zhu J."/>
            <person name="Brent C.S."/>
            <person name="Elsik C.G."/>
            <person name="Goodisman M.A."/>
            <person name="Liberles D.A."/>
            <person name="Roe R.M."/>
            <person name="Vargo E.L."/>
            <person name="Vilcinskas A."/>
            <person name="Wang J."/>
            <person name="Bornberg-Bauer E."/>
            <person name="Korb J."/>
            <person name="Zhang G."/>
            <person name="Liebig J."/>
        </authorList>
    </citation>
    <scope>NUCLEOTIDE SEQUENCE [LARGE SCALE GENOMIC DNA]</scope>
    <source>
        <tissue evidence="6">Whole organism</tissue>
    </source>
</reference>
<dbReference type="InterPro" id="IPR052255">
    <property type="entry name" value="RNA_pol_II_subunit5-mediator"/>
</dbReference>
<organism evidence="6 7">
    <name type="scientific">Zootermopsis nevadensis</name>
    <name type="common">Dampwood termite</name>
    <dbReference type="NCBI Taxonomy" id="136037"/>
    <lineage>
        <taxon>Eukaryota</taxon>
        <taxon>Metazoa</taxon>
        <taxon>Ecdysozoa</taxon>
        <taxon>Arthropoda</taxon>
        <taxon>Hexapoda</taxon>
        <taxon>Insecta</taxon>
        <taxon>Pterygota</taxon>
        <taxon>Neoptera</taxon>
        <taxon>Polyneoptera</taxon>
        <taxon>Dictyoptera</taxon>
        <taxon>Blattodea</taxon>
        <taxon>Blattoidea</taxon>
        <taxon>Termitoidae</taxon>
        <taxon>Termopsidae</taxon>
        <taxon>Zootermopsis</taxon>
    </lineage>
</organism>
<proteinExistence type="inferred from homology"/>
<accession>A0A067QM16</accession>
<dbReference type="GO" id="GO:0000122">
    <property type="term" value="P:negative regulation of transcription by RNA polymerase II"/>
    <property type="evidence" value="ECO:0007669"/>
    <property type="project" value="TreeGrafter"/>
</dbReference>
<evidence type="ECO:0000256" key="2">
    <source>
        <dbReference type="ARBA" id="ARBA00023242"/>
    </source>
</evidence>
<dbReference type="PANTHER" id="PTHR15111:SF0">
    <property type="entry name" value="UNCONVENTIONAL PREFOLDIN RPB5 INTERACTOR 1"/>
    <property type="match status" value="1"/>
</dbReference>
<keyword evidence="7" id="KW-1185">Reference proteome</keyword>
<dbReference type="STRING" id="136037.A0A067QM16"/>
<dbReference type="AlphaFoldDB" id="A0A067QM16"/>
<dbReference type="CDD" id="cd23159">
    <property type="entry name" value="Prefoldin_URI1"/>
    <property type="match status" value="1"/>
</dbReference>
<dbReference type="Proteomes" id="UP000027135">
    <property type="component" value="Unassembled WGS sequence"/>
</dbReference>
<dbReference type="Pfam" id="PF02996">
    <property type="entry name" value="Prefoldin"/>
    <property type="match status" value="1"/>
</dbReference>
<feature type="compositionally biased region" description="Low complexity" evidence="5">
    <location>
        <begin position="279"/>
        <end position="289"/>
    </location>
</feature>
<evidence type="ECO:0000313" key="7">
    <source>
        <dbReference type="Proteomes" id="UP000027135"/>
    </source>
</evidence>
<dbReference type="GO" id="GO:0003682">
    <property type="term" value="F:chromatin binding"/>
    <property type="evidence" value="ECO:0007669"/>
    <property type="project" value="TreeGrafter"/>
</dbReference>
<dbReference type="GO" id="GO:0005634">
    <property type="term" value="C:nucleus"/>
    <property type="evidence" value="ECO:0007669"/>
    <property type="project" value="UniProtKB-SubCell"/>
</dbReference>
<dbReference type="InterPro" id="IPR004127">
    <property type="entry name" value="Prefoldin_subunit_alpha"/>
</dbReference>
<sequence length="455" mass="52323">METNVRLKTHSDDPSEIQLLLQQTHDEALQKNECATKHWMKLQDEHMTLHSHLGILPDKLSHEVMVPIGSKALMRGKMVHTNEILVCLGDGWFVKCSAKEAAEICDRRIKLCNGMLKDLEREHNLFLARKQLPFEQDAFGADSRKEILEPYDEKEEAKWKLQHRQKEKEYRQKLSELRNKEKTKIYDEESLWKRLDELEVQEELEQEIDRLHADQRDVEYDESSEVDTEETEAMEDDLIDNLLLREQCVGGNGLIKQKIVTYEHSTLNETHEPGDIFNSQSTSSASQKSSARHVSFADEGTPKINDSESDSSVESIRIEFCHTPIDSQTQGSRKSEEHPIQTPADIHKHIKELMSKDASPKPILKKKSADLESSSGIELQRMKWLNQPDSVPITQEMEEPSWNTLASQPLQLEECPVVFGDVFEHTSEEPSSRPQPPTQTRPTSRFKAARLASKR</sequence>
<evidence type="ECO:0000256" key="4">
    <source>
        <dbReference type="SAM" id="Coils"/>
    </source>
</evidence>
<dbReference type="Gene3D" id="1.10.287.370">
    <property type="match status" value="1"/>
</dbReference>
<evidence type="ECO:0000313" key="6">
    <source>
        <dbReference type="EMBL" id="KDR09186.1"/>
    </source>
</evidence>
<feature type="region of interest" description="Disordered" evidence="5">
    <location>
        <begin position="354"/>
        <end position="377"/>
    </location>
</feature>
<evidence type="ECO:0000256" key="1">
    <source>
        <dbReference type="ARBA" id="ARBA00004123"/>
    </source>
</evidence>
<feature type="coiled-coil region" evidence="4">
    <location>
        <begin position="160"/>
        <end position="221"/>
    </location>
</feature>
<dbReference type="OMA" id="ERRIKHC"/>
<protein>
    <submittedName>
        <fullName evidence="6">Unconventional prefoldin RPB5 interactor</fullName>
    </submittedName>
</protein>
<dbReference type="InterPro" id="IPR009053">
    <property type="entry name" value="Prefoldin"/>
</dbReference>
<evidence type="ECO:0000256" key="5">
    <source>
        <dbReference type="SAM" id="MobiDB-lite"/>
    </source>
</evidence>
<dbReference type="EMBL" id="KK853267">
    <property type="protein sequence ID" value="KDR09186.1"/>
    <property type="molecule type" value="Genomic_DNA"/>
</dbReference>
<dbReference type="SUPFAM" id="SSF46579">
    <property type="entry name" value="Prefoldin"/>
    <property type="match status" value="1"/>
</dbReference>
<dbReference type="GO" id="GO:0003714">
    <property type="term" value="F:transcription corepressor activity"/>
    <property type="evidence" value="ECO:0007669"/>
    <property type="project" value="TreeGrafter"/>
</dbReference>